<reference evidence="6" key="1">
    <citation type="submission" date="2014-04" db="EMBL/GenBank/DDBJ databases">
        <title>Evolutionary Origins and Diversification of the Mycorrhizal Mutualists.</title>
        <authorList>
            <consortium name="DOE Joint Genome Institute"/>
            <consortium name="Mycorrhizal Genomics Consortium"/>
            <person name="Kohler A."/>
            <person name="Kuo A."/>
            <person name="Nagy L.G."/>
            <person name="Floudas D."/>
            <person name="Copeland A."/>
            <person name="Barry K.W."/>
            <person name="Cichocki N."/>
            <person name="Veneault-Fourrey C."/>
            <person name="LaButti K."/>
            <person name="Lindquist E.A."/>
            <person name="Lipzen A."/>
            <person name="Lundell T."/>
            <person name="Morin E."/>
            <person name="Murat C."/>
            <person name="Riley R."/>
            <person name="Ohm R."/>
            <person name="Sun H."/>
            <person name="Tunlid A."/>
            <person name="Henrissat B."/>
            <person name="Grigoriev I.V."/>
            <person name="Hibbett D.S."/>
            <person name="Martin F."/>
        </authorList>
    </citation>
    <scope>NUCLEOTIDE SEQUENCE [LARGE SCALE GENOMIC DNA]</scope>
    <source>
        <strain evidence="6">FD-334 SS-4</strain>
    </source>
</reference>
<dbReference type="AlphaFoldDB" id="A0A0D2NFW2"/>
<name>A0A0D2NFW2_HYPSF</name>
<evidence type="ECO:0000256" key="2">
    <source>
        <dbReference type="ARBA" id="ARBA00022741"/>
    </source>
</evidence>
<proteinExistence type="inferred from homology"/>
<dbReference type="PROSITE" id="PS50011">
    <property type="entry name" value="PROTEIN_KINASE_DOM"/>
    <property type="match status" value="1"/>
</dbReference>
<dbReference type="OrthoDB" id="3248549at2759"/>
<dbReference type="Proteomes" id="UP000054270">
    <property type="component" value="Unassembled WGS sequence"/>
</dbReference>
<evidence type="ECO:0000313" key="6">
    <source>
        <dbReference type="Proteomes" id="UP000054270"/>
    </source>
</evidence>
<comment type="similarity">
    <text evidence="1">Belongs to the protein kinase superfamily. STE Ser/Thr protein kinase family. STE20 subfamily.</text>
</comment>
<keyword evidence="2" id="KW-0547">Nucleotide-binding</keyword>
<dbReference type="GO" id="GO:0004672">
    <property type="term" value="F:protein kinase activity"/>
    <property type="evidence" value="ECO:0007669"/>
    <property type="project" value="InterPro"/>
</dbReference>
<evidence type="ECO:0000256" key="1">
    <source>
        <dbReference type="ARBA" id="ARBA00008874"/>
    </source>
</evidence>
<dbReference type="EMBL" id="KN817641">
    <property type="protein sequence ID" value="KJA15561.1"/>
    <property type="molecule type" value="Genomic_DNA"/>
</dbReference>
<keyword evidence="3" id="KW-0067">ATP-binding</keyword>
<dbReference type="InterPro" id="IPR051931">
    <property type="entry name" value="PAK3-like"/>
</dbReference>
<dbReference type="InterPro" id="IPR011009">
    <property type="entry name" value="Kinase-like_dom_sf"/>
</dbReference>
<accession>A0A0D2NFW2</accession>
<evidence type="ECO:0000259" key="4">
    <source>
        <dbReference type="PROSITE" id="PS50011"/>
    </source>
</evidence>
<dbReference type="Gene3D" id="1.10.510.10">
    <property type="entry name" value="Transferase(Phosphotransferase) domain 1"/>
    <property type="match status" value="1"/>
</dbReference>
<organism evidence="5 6">
    <name type="scientific">Hypholoma sublateritium (strain FD-334 SS-4)</name>
    <dbReference type="NCBI Taxonomy" id="945553"/>
    <lineage>
        <taxon>Eukaryota</taxon>
        <taxon>Fungi</taxon>
        <taxon>Dikarya</taxon>
        <taxon>Basidiomycota</taxon>
        <taxon>Agaricomycotina</taxon>
        <taxon>Agaricomycetes</taxon>
        <taxon>Agaricomycetidae</taxon>
        <taxon>Agaricales</taxon>
        <taxon>Agaricineae</taxon>
        <taxon>Strophariaceae</taxon>
        <taxon>Hypholoma</taxon>
    </lineage>
</organism>
<evidence type="ECO:0000313" key="5">
    <source>
        <dbReference type="EMBL" id="KJA15561.1"/>
    </source>
</evidence>
<dbReference type="InterPro" id="IPR000719">
    <property type="entry name" value="Prot_kinase_dom"/>
</dbReference>
<dbReference type="STRING" id="945553.A0A0D2NFW2"/>
<dbReference type="GO" id="GO:0005524">
    <property type="term" value="F:ATP binding"/>
    <property type="evidence" value="ECO:0007669"/>
    <property type="project" value="UniProtKB-KW"/>
</dbReference>
<gene>
    <name evidence="5" type="ORF">HYPSUDRAFT_363816</name>
</gene>
<feature type="domain" description="Protein kinase" evidence="4">
    <location>
        <begin position="1"/>
        <end position="177"/>
    </location>
</feature>
<protein>
    <recommendedName>
        <fullName evidence="4">Protein kinase domain-containing protein</fullName>
    </recommendedName>
</protein>
<sequence length="203" mass="22607">MMMSIQCADVARGLDFLHRREIVHGAVRPSNVVVRPDGSCVLGVFSDEDAPSADTLDHFGAYLAPELINPPAYYIFALDNYRSGEYAGEYRLESDIYALGCTAIEIFTGAPPAPLRIPYDRVHTRKALFQLARTPGPRERSTIPASVRAALSDIMHTVPEHRPHSGNALQWFDRPDLLRVKACAPVLARTQMRRAARSFWNSS</sequence>
<dbReference type="SUPFAM" id="SSF56112">
    <property type="entry name" value="Protein kinase-like (PK-like)"/>
    <property type="match status" value="1"/>
</dbReference>
<evidence type="ECO:0000256" key="3">
    <source>
        <dbReference type="ARBA" id="ARBA00022840"/>
    </source>
</evidence>
<dbReference type="PANTHER" id="PTHR45832:SF22">
    <property type="entry name" value="SERINE_THREONINE-PROTEIN KINASE SAMKA-RELATED"/>
    <property type="match status" value="1"/>
</dbReference>
<dbReference type="PANTHER" id="PTHR45832">
    <property type="entry name" value="SERINE/THREONINE-PROTEIN KINASE SAMKA-RELATED-RELATED"/>
    <property type="match status" value="1"/>
</dbReference>
<dbReference type="Pfam" id="PF00069">
    <property type="entry name" value="Pkinase"/>
    <property type="match status" value="1"/>
</dbReference>
<keyword evidence="6" id="KW-1185">Reference proteome</keyword>